<dbReference type="Proteomes" id="UP000237673">
    <property type="component" value="Chromosome"/>
</dbReference>
<dbReference type="InterPro" id="IPR011765">
    <property type="entry name" value="Pept_M16_N"/>
</dbReference>
<evidence type="ECO:0000256" key="4">
    <source>
        <dbReference type="ARBA" id="ARBA00015088"/>
    </source>
</evidence>
<feature type="domain" description="Peptidase M16 N-terminal" evidence="13">
    <location>
        <begin position="15"/>
        <end position="130"/>
    </location>
</feature>
<evidence type="ECO:0000256" key="5">
    <source>
        <dbReference type="ARBA" id="ARBA00022670"/>
    </source>
</evidence>
<evidence type="ECO:0000256" key="1">
    <source>
        <dbReference type="ARBA" id="ARBA00001947"/>
    </source>
</evidence>
<keyword evidence="9" id="KW-0884">PQQ biosynthesis</keyword>
<dbReference type="InterPro" id="IPR054734">
    <property type="entry name" value="PqqF-like_C_4"/>
</dbReference>
<dbReference type="GeneID" id="84631778"/>
<feature type="domain" description="Coenzyme PQQ synthesis protein F C-terminal lobe" evidence="15">
    <location>
        <begin position="460"/>
        <end position="582"/>
    </location>
</feature>
<dbReference type="Gene3D" id="3.30.830.10">
    <property type="entry name" value="Metalloenzyme, LuxS/M16 peptidase-like"/>
    <property type="match status" value="2"/>
</dbReference>
<keyword evidence="7" id="KW-0378">Hydrolase</keyword>
<reference evidence="17 18" key="1">
    <citation type="submission" date="2018-01" db="EMBL/GenBank/DDBJ databases">
        <title>Complete and assembled Genome of Pantoea calida DSM22759T.</title>
        <authorList>
            <person name="Stevens M.J.A."/>
            <person name="Zurfluh K."/>
            <person name="Stephan R."/>
        </authorList>
    </citation>
    <scope>NUCLEOTIDE SEQUENCE [LARGE SCALE GENOMIC DNA]</scope>
    <source>
        <strain evidence="17 18">DSM 22759</strain>
    </source>
</reference>
<gene>
    <name evidence="17" type="primary">pqqF</name>
    <name evidence="17" type="ORF">C2E16_01450</name>
</gene>
<dbReference type="PROSITE" id="PS00143">
    <property type="entry name" value="INSULINASE"/>
    <property type="match status" value="1"/>
</dbReference>
<comment type="cofactor">
    <cofactor evidence="1">
        <name>Zn(2+)</name>
        <dbReference type="ChEBI" id="CHEBI:29105"/>
    </cofactor>
</comment>
<keyword evidence="6" id="KW-0479">Metal-binding</keyword>
<evidence type="ECO:0000256" key="11">
    <source>
        <dbReference type="ARBA" id="ARBA00024932"/>
    </source>
</evidence>
<dbReference type="InterPro" id="IPR054740">
    <property type="entry name" value="PqqF_N_2"/>
</dbReference>
<keyword evidence="8" id="KW-0862">Zinc</keyword>
<dbReference type="Pfam" id="PF22454">
    <property type="entry name" value="PQQ_syn_pqqF_N_2"/>
    <property type="match status" value="1"/>
</dbReference>
<dbReference type="EMBL" id="CP026378">
    <property type="protein sequence ID" value="AUY23701.1"/>
    <property type="molecule type" value="Genomic_DNA"/>
</dbReference>
<dbReference type="InterPro" id="IPR011844">
    <property type="entry name" value="PQQ_synth_PqqF"/>
</dbReference>
<dbReference type="PANTHER" id="PTHR43690:SF18">
    <property type="entry name" value="INSULIN-DEGRADING ENZYME-RELATED"/>
    <property type="match status" value="1"/>
</dbReference>
<dbReference type="PANTHER" id="PTHR43690">
    <property type="entry name" value="NARDILYSIN"/>
    <property type="match status" value="1"/>
</dbReference>
<evidence type="ECO:0000256" key="8">
    <source>
        <dbReference type="ARBA" id="ARBA00022833"/>
    </source>
</evidence>
<evidence type="ECO:0000256" key="12">
    <source>
        <dbReference type="ARBA" id="ARBA00030977"/>
    </source>
</evidence>
<dbReference type="Pfam" id="PF00675">
    <property type="entry name" value="Peptidase_M16"/>
    <property type="match status" value="1"/>
</dbReference>
<feature type="domain" description="Coenzyme PQQ synthesis protein F-like C-terminal lobe" evidence="16">
    <location>
        <begin position="652"/>
        <end position="746"/>
    </location>
</feature>
<evidence type="ECO:0000259" key="14">
    <source>
        <dbReference type="Pfam" id="PF22454"/>
    </source>
</evidence>
<evidence type="ECO:0000313" key="17">
    <source>
        <dbReference type="EMBL" id="AUY23701.1"/>
    </source>
</evidence>
<evidence type="ECO:0000256" key="2">
    <source>
        <dbReference type="ARBA" id="ARBA00004886"/>
    </source>
</evidence>
<dbReference type="Pfam" id="PF22455">
    <property type="entry name" value="PqqF_C_3"/>
    <property type="match status" value="1"/>
</dbReference>
<evidence type="ECO:0000259" key="16">
    <source>
        <dbReference type="Pfam" id="PF22456"/>
    </source>
</evidence>
<dbReference type="InterPro" id="IPR001431">
    <property type="entry name" value="Pept_M16_Zn_BS"/>
</dbReference>
<accession>A0ABN5H6J7</accession>
<evidence type="ECO:0000256" key="6">
    <source>
        <dbReference type="ARBA" id="ARBA00022723"/>
    </source>
</evidence>
<comment type="function">
    <text evidence="11">Required for coenzyme pyrroloquinoline quinone (PQQ) biosynthesis. It is thought that this protein is a protease that cleaves peptides bond in a small peptide (gene pqqA), providing the glutamate and tyrosine residues which are necessary for the synthesis of PQQ.</text>
</comment>
<evidence type="ECO:0000259" key="15">
    <source>
        <dbReference type="Pfam" id="PF22455"/>
    </source>
</evidence>
<dbReference type="InterPro" id="IPR050626">
    <property type="entry name" value="Peptidase_M16"/>
</dbReference>
<evidence type="ECO:0000256" key="10">
    <source>
        <dbReference type="ARBA" id="ARBA00023049"/>
    </source>
</evidence>
<evidence type="ECO:0000259" key="13">
    <source>
        <dbReference type="Pfam" id="PF00675"/>
    </source>
</evidence>
<evidence type="ECO:0000256" key="7">
    <source>
        <dbReference type="ARBA" id="ARBA00022801"/>
    </source>
</evidence>
<keyword evidence="18" id="KW-1185">Reference proteome</keyword>
<keyword evidence="10" id="KW-0482">Metalloprotease</keyword>
<dbReference type="SUPFAM" id="SSF63411">
    <property type="entry name" value="LuxS/MPP-like metallohydrolase"/>
    <property type="match status" value="2"/>
</dbReference>
<proteinExistence type="inferred from homology"/>
<dbReference type="NCBIfam" id="TIGR02110">
    <property type="entry name" value="PQQ_syn_pqqF"/>
    <property type="match status" value="1"/>
</dbReference>
<feature type="domain" description="Coenzyme PQQ synthesis protein F N-terminal lobe" evidence="14">
    <location>
        <begin position="243"/>
        <end position="392"/>
    </location>
</feature>
<protein>
    <recommendedName>
        <fullName evidence="4">Coenzyme PQQ synthesis protein F</fullName>
    </recommendedName>
    <alternativeName>
        <fullName evidence="12">Pyrroloquinoline quinone biosynthesis protein F</fullName>
    </alternativeName>
</protein>
<dbReference type="InterPro" id="IPR054733">
    <property type="entry name" value="PqqF_C_3"/>
</dbReference>
<dbReference type="RefSeq" id="WP_038629617.1">
    <property type="nucleotide sequence ID" value="NZ_CAXOMJ010000002.1"/>
</dbReference>
<sequence>MTQAASLRLDNGLTVLLRHDPQATEAAALIRVASGSDHEPARWPGLAHLLEHLLFSGSRDYRDAQRLMSWVPAQGGRLNATTHADRTAFFFSLAPAGLEPGLARLVDMLTHPLFAPEALAQEVAVIDAEYRLLRGDAQTLSGVAQRHLFSGPPAMHRFHVGDRISFGDDLAALRQALCAFHQQYYHAAAMTLWLLGPQPLDALAQLARRYGARLPAAQPLAAQAPARLRALGDAKARIAGATQLRLTFALNQWHERDANMSALLQQLLSDEAEGGLLAQLRAQACCDGVSLQTCWRGGGAALIAVCFDAADASPEQAARLEAALRPWLAQAAGLSAAQLEHYAELAQQRFADKSALDRLREEAFGFAPPPQLVITQWRGFLTRLQAAEVSRLWLDETLEGETQSSAGFDFISVPFTPASLNAQPPRFRFAPFPPLAASPALPAASAPLLHLSAAAESPAVLTLRPRPEKPINDALGYALQASLRALAASLTHQGAMLSVERRQGIWQLQLSGDPQQMRAALAAMATRLRSFPAAAQSESAWRREQQQARGDIPVRRLLNQLPRWLMAEPVVKDLHQIEWQAALTGGDAALREDLARLLSTLPGRVASASRWLLHEPVAGARHNLSQTQGDTALLLFCPLTQPDSEAQLAWRLLALICQPLFFQRLRVEQQIGYVASCSFHQAADREGILFALQSPQLSGDTLCQHTQRFLSDVADDIARLTAQALAEKRTRLWQQLQPEGDALARARQTLAFAHLISPTAQATLQRLDVAALLRWHRVLCDEAYWQRCILQASG</sequence>
<dbReference type="Pfam" id="PF22456">
    <property type="entry name" value="PqqF-like_C_4"/>
    <property type="match status" value="1"/>
</dbReference>
<evidence type="ECO:0000256" key="9">
    <source>
        <dbReference type="ARBA" id="ARBA00022905"/>
    </source>
</evidence>
<keyword evidence="5" id="KW-0645">Protease</keyword>
<dbReference type="InterPro" id="IPR011249">
    <property type="entry name" value="Metalloenz_LuxS/M16"/>
</dbReference>
<comment type="similarity">
    <text evidence="3">Belongs to the peptidase M16 family.</text>
</comment>
<evidence type="ECO:0000256" key="3">
    <source>
        <dbReference type="ARBA" id="ARBA00007261"/>
    </source>
</evidence>
<comment type="pathway">
    <text evidence="2">Cofactor biosynthesis; pyrroloquinoline quinone biosynthesis.</text>
</comment>
<name>A0ABN5H6J7_9GAMM</name>
<organism evidence="17 18">
    <name type="scientific">Mixta calida</name>
    <dbReference type="NCBI Taxonomy" id="665913"/>
    <lineage>
        <taxon>Bacteria</taxon>
        <taxon>Pseudomonadati</taxon>
        <taxon>Pseudomonadota</taxon>
        <taxon>Gammaproteobacteria</taxon>
        <taxon>Enterobacterales</taxon>
        <taxon>Erwiniaceae</taxon>
        <taxon>Mixta</taxon>
    </lineage>
</organism>
<evidence type="ECO:0000313" key="18">
    <source>
        <dbReference type="Proteomes" id="UP000237673"/>
    </source>
</evidence>